<feature type="domain" description="HTH tetR-type" evidence="5">
    <location>
        <begin position="20"/>
        <end position="67"/>
    </location>
</feature>
<evidence type="ECO:0000256" key="1">
    <source>
        <dbReference type="ARBA" id="ARBA00022491"/>
    </source>
</evidence>
<dbReference type="SUPFAM" id="SSF48498">
    <property type="entry name" value="Tetracyclin repressor-like, C-terminal domain"/>
    <property type="match status" value="1"/>
</dbReference>
<dbReference type="SUPFAM" id="SSF46689">
    <property type="entry name" value="Homeodomain-like"/>
    <property type="match status" value="1"/>
</dbReference>
<keyword evidence="8" id="KW-1185">Reference proteome</keyword>
<dbReference type="Proteomes" id="UP001299970">
    <property type="component" value="Unassembled WGS sequence"/>
</dbReference>
<dbReference type="InterPro" id="IPR001647">
    <property type="entry name" value="HTH_TetR"/>
</dbReference>
<dbReference type="RefSeq" id="WP_241042370.1">
    <property type="nucleotide sequence ID" value="NZ_BAAAJF010000016.1"/>
</dbReference>
<dbReference type="InterPro" id="IPR036271">
    <property type="entry name" value="Tet_transcr_reg_TetR-rel_C_sf"/>
</dbReference>
<keyword evidence="2" id="KW-0805">Transcription regulation</keyword>
<reference evidence="7 8" key="1">
    <citation type="submission" date="2022-03" db="EMBL/GenBank/DDBJ databases">
        <title>Pseudonocardia alaer sp. nov., a novel actinomycete isolated from reed forest soil.</title>
        <authorList>
            <person name="Wang L."/>
        </authorList>
    </citation>
    <scope>NUCLEOTIDE SEQUENCE [LARGE SCALE GENOMIC DNA]</scope>
    <source>
        <strain evidence="7 8">Y-16303</strain>
    </source>
</reference>
<evidence type="ECO:0000256" key="3">
    <source>
        <dbReference type="ARBA" id="ARBA00023125"/>
    </source>
</evidence>
<evidence type="ECO:0000256" key="2">
    <source>
        <dbReference type="ARBA" id="ARBA00023015"/>
    </source>
</evidence>
<keyword evidence="3" id="KW-0238">DNA-binding</keyword>
<dbReference type="Pfam" id="PF00440">
    <property type="entry name" value="TetR_N"/>
    <property type="match status" value="1"/>
</dbReference>
<evidence type="ECO:0000256" key="4">
    <source>
        <dbReference type="ARBA" id="ARBA00023163"/>
    </source>
</evidence>
<dbReference type="InterPro" id="IPR039538">
    <property type="entry name" value="BetI_C"/>
</dbReference>
<evidence type="ECO:0000313" key="8">
    <source>
        <dbReference type="Proteomes" id="UP001299970"/>
    </source>
</evidence>
<dbReference type="Gene3D" id="1.10.10.60">
    <property type="entry name" value="Homeodomain-like"/>
    <property type="match status" value="1"/>
</dbReference>
<comment type="caution">
    <text evidence="7">The sequence shown here is derived from an EMBL/GenBank/DDBJ whole genome shotgun (WGS) entry which is preliminary data.</text>
</comment>
<keyword evidence="1" id="KW-0678">Repressor</keyword>
<keyword evidence="4" id="KW-0804">Transcription</keyword>
<dbReference type="PANTHER" id="PTHR30055:SF234">
    <property type="entry name" value="HTH-TYPE TRANSCRIPTIONAL REGULATOR BETI"/>
    <property type="match status" value="1"/>
</dbReference>
<name>A0ABS9TSQ8_9PSEU</name>
<evidence type="ECO:0000259" key="5">
    <source>
        <dbReference type="Pfam" id="PF00440"/>
    </source>
</evidence>
<evidence type="ECO:0000313" key="7">
    <source>
        <dbReference type="EMBL" id="MCH6171565.1"/>
    </source>
</evidence>
<dbReference type="InterPro" id="IPR050109">
    <property type="entry name" value="HTH-type_TetR-like_transc_reg"/>
</dbReference>
<accession>A0ABS9TSQ8</accession>
<evidence type="ECO:0000259" key="6">
    <source>
        <dbReference type="Pfam" id="PF13977"/>
    </source>
</evidence>
<feature type="domain" description="BetI-type transcriptional repressor C-terminal" evidence="6">
    <location>
        <begin position="92"/>
        <end position="187"/>
    </location>
</feature>
<protein>
    <submittedName>
        <fullName evidence="7">TetR/AcrR family transcriptional regulator</fullName>
    </submittedName>
</protein>
<dbReference type="Gene3D" id="1.10.357.10">
    <property type="entry name" value="Tetracycline Repressor, domain 2"/>
    <property type="match status" value="1"/>
</dbReference>
<dbReference type="InterPro" id="IPR009057">
    <property type="entry name" value="Homeodomain-like_sf"/>
</dbReference>
<proteinExistence type="predicted"/>
<dbReference type="Pfam" id="PF13977">
    <property type="entry name" value="TetR_C_6"/>
    <property type="match status" value="1"/>
</dbReference>
<gene>
    <name evidence="7" type="ORF">MMF94_38235</name>
</gene>
<dbReference type="EMBL" id="JAKXMK010000046">
    <property type="protein sequence ID" value="MCH6171565.1"/>
    <property type="molecule type" value="Genomic_DNA"/>
</dbReference>
<organism evidence="7 8">
    <name type="scientific">Pseudonocardia alaniniphila</name>
    <dbReference type="NCBI Taxonomy" id="75291"/>
    <lineage>
        <taxon>Bacteria</taxon>
        <taxon>Bacillati</taxon>
        <taxon>Actinomycetota</taxon>
        <taxon>Actinomycetes</taxon>
        <taxon>Pseudonocardiales</taxon>
        <taxon>Pseudonocardiaceae</taxon>
        <taxon>Pseudonocardia</taxon>
    </lineage>
</organism>
<sequence length="209" mass="23424">MSVRADPERSVTTVARRAQIVSAAIATIAELGFAKASFAQIARRADLSSTRLISYHFAGKDDLVEAVVAEVFTVAGRFIEPYVLAESTQAGKLRAFIEASARFYSEYRQHVIAVRDIWVRFRTGDDLLRFGLHTHEPEFQVVAEIFAAGQESGEFRRFDARTMAITLRHALDGLATQVSADPDLDVDSYTRELVQMFDRATRRDSECDE</sequence>
<dbReference type="PANTHER" id="PTHR30055">
    <property type="entry name" value="HTH-TYPE TRANSCRIPTIONAL REGULATOR RUTR"/>
    <property type="match status" value="1"/>
</dbReference>